<organism evidence="7 8">
    <name type="scientific">Physocladia obscura</name>
    <dbReference type="NCBI Taxonomy" id="109957"/>
    <lineage>
        <taxon>Eukaryota</taxon>
        <taxon>Fungi</taxon>
        <taxon>Fungi incertae sedis</taxon>
        <taxon>Chytridiomycota</taxon>
        <taxon>Chytridiomycota incertae sedis</taxon>
        <taxon>Chytridiomycetes</taxon>
        <taxon>Chytridiales</taxon>
        <taxon>Chytriomycetaceae</taxon>
        <taxon>Physocladia</taxon>
    </lineage>
</organism>
<gene>
    <name evidence="7" type="ORF">HK100_003108</name>
</gene>
<feature type="transmembrane region" description="Helical" evidence="5">
    <location>
        <begin position="107"/>
        <end position="128"/>
    </location>
</feature>
<feature type="transmembrane region" description="Helical" evidence="5">
    <location>
        <begin position="199"/>
        <end position="220"/>
    </location>
</feature>
<evidence type="ECO:0000313" key="8">
    <source>
        <dbReference type="Proteomes" id="UP001211907"/>
    </source>
</evidence>
<dbReference type="AlphaFoldDB" id="A0AAD5SUJ6"/>
<accession>A0AAD5SUJ6</accession>
<name>A0AAD5SUJ6_9FUNG</name>
<feature type="transmembrane region" description="Helical" evidence="5">
    <location>
        <begin position="140"/>
        <end position="159"/>
    </location>
</feature>
<dbReference type="Gene3D" id="1.20.1250.20">
    <property type="entry name" value="MFS general substrate transporter like domains"/>
    <property type="match status" value="1"/>
</dbReference>
<feature type="transmembrane region" description="Helical" evidence="5">
    <location>
        <begin position="405"/>
        <end position="425"/>
    </location>
</feature>
<dbReference type="EMBL" id="JADGJH010001755">
    <property type="protein sequence ID" value="KAJ3110229.1"/>
    <property type="molecule type" value="Genomic_DNA"/>
</dbReference>
<dbReference type="FunFam" id="1.20.1250.20:FF:000011">
    <property type="entry name" value="MFS multidrug transporter, putative"/>
    <property type="match status" value="1"/>
</dbReference>
<proteinExistence type="predicted"/>
<feature type="domain" description="Major facilitator superfamily (MFS) profile" evidence="6">
    <location>
        <begin position="73"/>
        <end position="501"/>
    </location>
</feature>
<sequence length="509" mass="55521">MPKEDTGIELRVNQISPTESTVKLDTSITVTDTLILEDDTVAAQAAINSGKNLNGNPNSTNPHEWPKSKKWLAVTIASLYTFISPISSSMVAPALPSMAYDIGLKTTLMVEMTLSIFVLAYAIGPLFLAPLSEVYGRYKVLQASLWFFTIFNLACGFAQDTTQILVFRFLAGLGGSAPITIAGSIIADLFSISEMGAAMSYYALGVILGPAVGPIIGGALTQKTTWHWVFYVVTIISGIFAIFGTFLLPETYRPLLEARARKAAAEKDPSVIIHHMEPNVADVLRNAILRPFVMLGTQPIAQVIALLMAFVYGIMYIVLTTYSSLFVIHYGESTFISTLHYIALLVGFLVGNRASGSLVDLSSEYLQKYYKTGHKPEYRLPVCFVASILLPTGLFLYGWAAEHRWHWIVVDIGIAIFGCSVNITFQALSVYTVDVYTMYSASALAAVGFLRSLAGFGFPLFAEDMYSKYGYGWANSILAFVGLAIGIPAPILLYMYGEKIRAQSKFASG</sequence>
<evidence type="ECO:0000256" key="4">
    <source>
        <dbReference type="ARBA" id="ARBA00023136"/>
    </source>
</evidence>
<evidence type="ECO:0000259" key="6">
    <source>
        <dbReference type="PROSITE" id="PS50850"/>
    </source>
</evidence>
<dbReference type="PANTHER" id="PTHR23502">
    <property type="entry name" value="MAJOR FACILITATOR SUPERFAMILY"/>
    <property type="match status" value="1"/>
</dbReference>
<dbReference type="Proteomes" id="UP001211907">
    <property type="component" value="Unassembled WGS sequence"/>
</dbReference>
<keyword evidence="4 5" id="KW-0472">Membrane</keyword>
<reference evidence="7" key="1">
    <citation type="submission" date="2020-05" db="EMBL/GenBank/DDBJ databases">
        <title>Phylogenomic resolution of chytrid fungi.</title>
        <authorList>
            <person name="Stajich J.E."/>
            <person name="Amses K."/>
            <person name="Simmons R."/>
            <person name="Seto K."/>
            <person name="Myers J."/>
            <person name="Bonds A."/>
            <person name="Quandt C.A."/>
            <person name="Barry K."/>
            <person name="Liu P."/>
            <person name="Grigoriev I."/>
            <person name="Longcore J.E."/>
            <person name="James T.Y."/>
        </authorList>
    </citation>
    <scope>NUCLEOTIDE SEQUENCE</scope>
    <source>
        <strain evidence="7">JEL0513</strain>
    </source>
</reference>
<evidence type="ECO:0000256" key="2">
    <source>
        <dbReference type="ARBA" id="ARBA00022692"/>
    </source>
</evidence>
<feature type="transmembrane region" description="Helical" evidence="5">
    <location>
        <begin position="71"/>
        <end position="95"/>
    </location>
</feature>
<dbReference type="InterPro" id="IPR036259">
    <property type="entry name" value="MFS_trans_sf"/>
</dbReference>
<keyword evidence="3 5" id="KW-1133">Transmembrane helix</keyword>
<dbReference type="InterPro" id="IPR020846">
    <property type="entry name" value="MFS_dom"/>
</dbReference>
<dbReference type="GO" id="GO:0005886">
    <property type="term" value="C:plasma membrane"/>
    <property type="evidence" value="ECO:0007669"/>
    <property type="project" value="TreeGrafter"/>
</dbReference>
<feature type="transmembrane region" description="Helical" evidence="5">
    <location>
        <begin position="300"/>
        <end position="319"/>
    </location>
</feature>
<dbReference type="PROSITE" id="PS50850">
    <property type="entry name" value="MFS"/>
    <property type="match status" value="1"/>
</dbReference>
<dbReference type="SUPFAM" id="SSF103473">
    <property type="entry name" value="MFS general substrate transporter"/>
    <property type="match status" value="1"/>
</dbReference>
<evidence type="ECO:0000256" key="5">
    <source>
        <dbReference type="SAM" id="Phobius"/>
    </source>
</evidence>
<feature type="transmembrane region" description="Helical" evidence="5">
    <location>
        <begin position="380"/>
        <end position="399"/>
    </location>
</feature>
<dbReference type="GO" id="GO:0022857">
    <property type="term" value="F:transmembrane transporter activity"/>
    <property type="evidence" value="ECO:0007669"/>
    <property type="project" value="InterPro"/>
</dbReference>
<dbReference type="InterPro" id="IPR011701">
    <property type="entry name" value="MFS"/>
</dbReference>
<dbReference type="Pfam" id="PF07690">
    <property type="entry name" value="MFS_1"/>
    <property type="match status" value="1"/>
</dbReference>
<dbReference type="CDD" id="cd17323">
    <property type="entry name" value="MFS_Tpo1_MDR_like"/>
    <property type="match status" value="1"/>
</dbReference>
<keyword evidence="2 5" id="KW-0812">Transmembrane</keyword>
<protein>
    <recommendedName>
        <fullName evidence="6">Major facilitator superfamily (MFS) profile domain-containing protein</fullName>
    </recommendedName>
</protein>
<evidence type="ECO:0000256" key="3">
    <source>
        <dbReference type="ARBA" id="ARBA00022989"/>
    </source>
</evidence>
<dbReference type="PANTHER" id="PTHR23502:SF60">
    <property type="entry name" value="MAJOR FACILITATOR SUPERFAMILY (MFS) PROFILE DOMAIN-CONTAINING PROTEIN-RELATED"/>
    <property type="match status" value="1"/>
</dbReference>
<evidence type="ECO:0000313" key="7">
    <source>
        <dbReference type="EMBL" id="KAJ3110229.1"/>
    </source>
</evidence>
<feature type="transmembrane region" description="Helical" evidence="5">
    <location>
        <begin position="473"/>
        <end position="496"/>
    </location>
</feature>
<feature type="transmembrane region" description="Helical" evidence="5">
    <location>
        <begin position="165"/>
        <end position="187"/>
    </location>
</feature>
<evidence type="ECO:0000256" key="1">
    <source>
        <dbReference type="ARBA" id="ARBA00004141"/>
    </source>
</evidence>
<feature type="transmembrane region" description="Helical" evidence="5">
    <location>
        <begin position="437"/>
        <end position="461"/>
    </location>
</feature>
<comment type="subcellular location">
    <subcellularLocation>
        <location evidence="1">Membrane</location>
        <topology evidence="1">Multi-pass membrane protein</topology>
    </subcellularLocation>
</comment>
<feature type="transmembrane region" description="Helical" evidence="5">
    <location>
        <begin position="226"/>
        <end position="249"/>
    </location>
</feature>
<comment type="caution">
    <text evidence="7">The sequence shown here is derived from an EMBL/GenBank/DDBJ whole genome shotgun (WGS) entry which is preliminary data.</text>
</comment>
<keyword evidence="8" id="KW-1185">Reference proteome</keyword>